<name>A0A267FFZ7_9PLAT</name>
<gene>
    <name evidence="3" type="ORF">BOX15_Mlig017580g1</name>
    <name evidence="5" type="ORF">BOX15_Mlig017580g2</name>
    <name evidence="4" type="ORF">BOX15_Mlig027140g1</name>
</gene>
<dbReference type="Proteomes" id="UP000215902">
    <property type="component" value="Unassembled WGS sequence"/>
</dbReference>
<evidence type="ECO:0000256" key="1">
    <source>
        <dbReference type="SAM" id="MobiDB-lite"/>
    </source>
</evidence>
<dbReference type="EMBL" id="NIVC01000009">
    <property type="protein sequence ID" value="PAA94519.1"/>
    <property type="molecule type" value="Genomic_DNA"/>
</dbReference>
<feature type="transmembrane region" description="Helical" evidence="2">
    <location>
        <begin position="38"/>
        <end position="63"/>
    </location>
</feature>
<evidence type="ECO:0000256" key="2">
    <source>
        <dbReference type="SAM" id="Phobius"/>
    </source>
</evidence>
<dbReference type="PANTHER" id="PTHR34929">
    <property type="entry name" value="ZGC:153157"/>
    <property type="match status" value="1"/>
</dbReference>
<feature type="compositionally biased region" description="Polar residues" evidence="1">
    <location>
        <begin position="1"/>
        <end position="16"/>
    </location>
</feature>
<evidence type="ECO:0000313" key="6">
    <source>
        <dbReference type="Proteomes" id="UP000215902"/>
    </source>
</evidence>
<dbReference type="InterPro" id="IPR029162">
    <property type="entry name" value="InaF-motif"/>
</dbReference>
<dbReference type="PANTHER" id="PTHR34929:SF1">
    <property type="entry name" value="INAF MOTIF CONTAINING 2"/>
    <property type="match status" value="1"/>
</dbReference>
<feature type="region of interest" description="Disordered" evidence="1">
    <location>
        <begin position="1"/>
        <end position="30"/>
    </location>
</feature>
<dbReference type="AlphaFoldDB" id="A0A267FFZ7"/>
<accession>A0A267FFZ7</accession>
<evidence type="ECO:0000313" key="3">
    <source>
        <dbReference type="EMBL" id="PAA67085.1"/>
    </source>
</evidence>
<dbReference type="STRING" id="282301.A0A267FFZ7"/>
<keyword evidence="2" id="KW-1133">Transmembrane helix</keyword>
<comment type="caution">
    <text evidence="4">The sequence shown here is derived from an EMBL/GenBank/DDBJ whole genome shotgun (WGS) entry which is preliminary data.</text>
</comment>
<evidence type="ECO:0000313" key="5">
    <source>
        <dbReference type="EMBL" id="PAA94519.1"/>
    </source>
</evidence>
<reference evidence="4 6" key="1">
    <citation type="submission" date="2017-06" db="EMBL/GenBank/DDBJ databases">
        <title>A platform for efficient transgenesis in Macrostomum lignano, a flatworm model organism for stem cell research.</title>
        <authorList>
            <person name="Berezikov E."/>
        </authorList>
    </citation>
    <scope>NUCLEOTIDE SEQUENCE [LARGE SCALE GENOMIC DNA]</scope>
    <source>
        <strain evidence="4">DV1</strain>
        <tissue evidence="4">Whole organism</tissue>
    </source>
</reference>
<organism evidence="4 6">
    <name type="scientific">Macrostomum lignano</name>
    <dbReference type="NCBI Taxonomy" id="282301"/>
    <lineage>
        <taxon>Eukaryota</taxon>
        <taxon>Metazoa</taxon>
        <taxon>Spiralia</taxon>
        <taxon>Lophotrochozoa</taxon>
        <taxon>Platyhelminthes</taxon>
        <taxon>Rhabditophora</taxon>
        <taxon>Macrostomorpha</taxon>
        <taxon>Macrostomida</taxon>
        <taxon>Macrostomidae</taxon>
        <taxon>Macrostomum</taxon>
    </lineage>
</organism>
<proteinExistence type="predicted"/>
<protein>
    <recommendedName>
        <fullName evidence="7">InaF motif containing 2</fullName>
    </recommendedName>
</protein>
<dbReference type="Pfam" id="PF15018">
    <property type="entry name" value="InaF-motif"/>
    <property type="match status" value="1"/>
</dbReference>
<dbReference type="EMBL" id="NIVC01001509">
    <property type="protein sequence ID" value="PAA67085.1"/>
    <property type="molecule type" value="Genomic_DNA"/>
</dbReference>
<evidence type="ECO:0000313" key="4">
    <source>
        <dbReference type="EMBL" id="PAA72720.1"/>
    </source>
</evidence>
<evidence type="ECO:0008006" key="7">
    <source>
        <dbReference type="Google" id="ProtNLM"/>
    </source>
</evidence>
<keyword evidence="2" id="KW-0812">Transmembrane</keyword>
<feature type="region of interest" description="Disordered" evidence="1">
    <location>
        <begin position="71"/>
        <end position="92"/>
    </location>
</feature>
<keyword evidence="6" id="KW-1185">Reference proteome</keyword>
<sequence>MSSKSDSMPKTNSVPTMTLGKTPAGKAKMQTKANKKMVRMATVAVYVLAVSLAAIVLAVYYSLIWRPNLATNVPTETTPDSTTVATTTPAAP</sequence>
<dbReference type="EMBL" id="NIVC01001066">
    <property type="protein sequence ID" value="PAA72720.1"/>
    <property type="molecule type" value="Genomic_DNA"/>
</dbReference>
<keyword evidence="2" id="KW-0472">Membrane</keyword>